<dbReference type="FunFam" id="3.30.420.100:FF:000001">
    <property type="entry name" value="50S ribosomal protein L18"/>
    <property type="match status" value="1"/>
</dbReference>
<comment type="caution">
    <text evidence="8">The sequence shown here is derived from an EMBL/GenBank/DDBJ whole genome shotgun (WGS) entry which is preliminary data.</text>
</comment>
<evidence type="ECO:0000256" key="6">
    <source>
        <dbReference type="ARBA" id="ARBA00035197"/>
    </source>
</evidence>
<evidence type="ECO:0000256" key="7">
    <source>
        <dbReference type="HAMAP-Rule" id="MF_01337"/>
    </source>
</evidence>
<dbReference type="InterPro" id="IPR057268">
    <property type="entry name" value="Ribosomal_L18"/>
</dbReference>
<dbReference type="PANTHER" id="PTHR12899">
    <property type="entry name" value="39S RIBOSOMAL PROTEIN L18, MITOCHONDRIAL"/>
    <property type="match status" value="1"/>
</dbReference>
<accession>A0A5C6FHH2</accession>
<dbReference type="GO" id="GO:0008097">
    <property type="term" value="F:5S rRNA binding"/>
    <property type="evidence" value="ECO:0007669"/>
    <property type="project" value="TreeGrafter"/>
</dbReference>
<comment type="function">
    <text evidence="7">This is one of the proteins that bind and probably mediate the attachment of the 5S RNA into the large ribosomal subunit, where it forms part of the central protuberance.</text>
</comment>
<keyword evidence="4 7" id="KW-0689">Ribosomal protein</keyword>
<gene>
    <name evidence="7 8" type="primary">rplR</name>
    <name evidence="8" type="ORF">Poly51_18360</name>
</gene>
<dbReference type="AlphaFoldDB" id="A0A5C6FHH2"/>
<dbReference type="SUPFAM" id="SSF53137">
    <property type="entry name" value="Translational machinery components"/>
    <property type="match status" value="1"/>
</dbReference>
<evidence type="ECO:0000256" key="4">
    <source>
        <dbReference type="ARBA" id="ARBA00022980"/>
    </source>
</evidence>
<dbReference type="RefSeq" id="WP_146456376.1">
    <property type="nucleotide sequence ID" value="NZ_SJPW01000002.1"/>
</dbReference>
<dbReference type="EMBL" id="SJPW01000002">
    <property type="protein sequence ID" value="TWU59051.1"/>
    <property type="molecule type" value="Genomic_DNA"/>
</dbReference>
<organism evidence="8 9">
    <name type="scientific">Rubripirellula tenax</name>
    <dbReference type="NCBI Taxonomy" id="2528015"/>
    <lineage>
        <taxon>Bacteria</taxon>
        <taxon>Pseudomonadati</taxon>
        <taxon>Planctomycetota</taxon>
        <taxon>Planctomycetia</taxon>
        <taxon>Pirellulales</taxon>
        <taxon>Pirellulaceae</taxon>
        <taxon>Rubripirellula</taxon>
    </lineage>
</organism>
<dbReference type="PANTHER" id="PTHR12899:SF3">
    <property type="entry name" value="LARGE RIBOSOMAL SUBUNIT PROTEIN UL18M"/>
    <property type="match status" value="1"/>
</dbReference>
<dbReference type="Pfam" id="PF00861">
    <property type="entry name" value="Ribosomal_L18p"/>
    <property type="match status" value="1"/>
</dbReference>
<dbReference type="GO" id="GO:0003735">
    <property type="term" value="F:structural constituent of ribosome"/>
    <property type="evidence" value="ECO:0007669"/>
    <property type="project" value="InterPro"/>
</dbReference>
<dbReference type="OrthoDB" id="9810939at2"/>
<dbReference type="HAMAP" id="MF_01337_B">
    <property type="entry name" value="Ribosomal_uL18_B"/>
    <property type="match status" value="1"/>
</dbReference>
<proteinExistence type="inferred from homology"/>
<dbReference type="Gene3D" id="3.30.420.100">
    <property type="match status" value="1"/>
</dbReference>
<evidence type="ECO:0000313" key="9">
    <source>
        <dbReference type="Proteomes" id="UP000318288"/>
    </source>
</evidence>
<evidence type="ECO:0000256" key="1">
    <source>
        <dbReference type="ARBA" id="ARBA00007116"/>
    </source>
</evidence>
<dbReference type="Proteomes" id="UP000318288">
    <property type="component" value="Unassembled WGS sequence"/>
</dbReference>
<keyword evidence="2 7" id="KW-0699">rRNA-binding</keyword>
<evidence type="ECO:0000256" key="2">
    <source>
        <dbReference type="ARBA" id="ARBA00022730"/>
    </source>
</evidence>
<reference evidence="8 9" key="1">
    <citation type="submission" date="2019-02" db="EMBL/GenBank/DDBJ databases">
        <title>Deep-cultivation of Planctomycetes and their phenomic and genomic characterization uncovers novel biology.</title>
        <authorList>
            <person name="Wiegand S."/>
            <person name="Jogler M."/>
            <person name="Boedeker C."/>
            <person name="Pinto D."/>
            <person name="Vollmers J."/>
            <person name="Rivas-Marin E."/>
            <person name="Kohn T."/>
            <person name="Peeters S.H."/>
            <person name="Heuer A."/>
            <person name="Rast P."/>
            <person name="Oberbeckmann S."/>
            <person name="Bunk B."/>
            <person name="Jeske O."/>
            <person name="Meyerdierks A."/>
            <person name="Storesund J.E."/>
            <person name="Kallscheuer N."/>
            <person name="Luecker S."/>
            <person name="Lage O.M."/>
            <person name="Pohl T."/>
            <person name="Merkel B.J."/>
            <person name="Hornburger P."/>
            <person name="Mueller R.-W."/>
            <person name="Bruemmer F."/>
            <person name="Labrenz M."/>
            <person name="Spormann A.M."/>
            <person name="Op Den Camp H."/>
            <person name="Overmann J."/>
            <person name="Amann R."/>
            <person name="Jetten M.S.M."/>
            <person name="Mascher T."/>
            <person name="Medema M.H."/>
            <person name="Devos D.P."/>
            <person name="Kaster A.-K."/>
            <person name="Ovreas L."/>
            <person name="Rohde M."/>
            <person name="Galperin M.Y."/>
            <person name="Jogler C."/>
        </authorList>
    </citation>
    <scope>NUCLEOTIDE SEQUENCE [LARGE SCALE GENOMIC DNA]</scope>
    <source>
        <strain evidence="8 9">Poly51</strain>
    </source>
</reference>
<comment type="similarity">
    <text evidence="1 7">Belongs to the universal ribosomal protein uL18 family.</text>
</comment>
<protein>
    <recommendedName>
        <fullName evidence="6 7">Large ribosomal subunit protein uL18</fullName>
    </recommendedName>
</protein>
<evidence type="ECO:0000313" key="8">
    <source>
        <dbReference type="EMBL" id="TWU59051.1"/>
    </source>
</evidence>
<name>A0A5C6FHH2_9BACT</name>
<sequence length="120" mass="13193">MDKNRKIQKKRLRRRNHVRNKLRGSADHPRMCIHRSLKHFSVQLIDDLAGKTLASASTRDKGASVSVGGNCDGASAVGRMIAEKASAVGITAVRMDRGHNKYHGRVKAFAEAARESGLQF</sequence>
<keyword evidence="5 7" id="KW-0687">Ribonucleoprotein</keyword>
<dbReference type="GO" id="GO:0022625">
    <property type="term" value="C:cytosolic large ribosomal subunit"/>
    <property type="evidence" value="ECO:0007669"/>
    <property type="project" value="TreeGrafter"/>
</dbReference>
<evidence type="ECO:0000256" key="3">
    <source>
        <dbReference type="ARBA" id="ARBA00022884"/>
    </source>
</evidence>
<keyword evidence="3 7" id="KW-0694">RNA-binding</keyword>
<keyword evidence="9" id="KW-1185">Reference proteome</keyword>
<dbReference type="InterPro" id="IPR005484">
    <property type="entry name" value="Ribosomal_uL18_bac/plant/anim"/>
</dbReference>
<dbReference type="CDD" id="cd00432">
    <property type="entry name" value="Ribosomal_L18_L5e"/>
    <property type="match status" value="1"/>
</dbReference>
<comment type="subunit">
    <text evidence="7">Part of the 50S ribosomal subunit; part of the 5S rRNA/L5/L18/L25 subcomplex. Contacts the 5S and 23S rRNAs.</text>
</comment>
<dbReference type="GO" id="GO:0006412">
    <property type="term" value="P:translation"/>
    <property type="evidence" value="ECO:0007669"/>
    <property type="project" value="UniProtKB-UniRule"/>
</dbReference>
<dbReference type="InterPro" id="IPR004389">
    <property type="entry name" value="Ribosomal_uL18_bac-type"/>
</dbReference>
<dbReference type="NCBIfam" id="TIGR00060">
    <property type="entry name" value="L18_bact"/>
    <property type="match status" value="1"/>
</dbReference>
<evidence type="ECO:0000256" key="5">
    <source>
        <dbReference type="ARBA" id="ARBA00023274"/>
    </source>
</evidence>